<dbReference type="InterPro" id="IPR011008">
    <property type="entry name" value="Dimeric_a/b-barrel"/>
</dbReference>
<accession>A0ABS1K760</accession>
<dbReference type="SUPFAM" id="SSF54909">
    <property type="entry name" value="Dimeric alpha+beta barrel"/>
    <property type="match status" value="1"/>
</dbReference>
<evidence type="ECO:0000259" key="2">
    <source>
        <dbReference type="Pfam" id="PF03795"/>
    </source>
</evidence>
<dbReference type="Gene3D" id="3.30.70.1060">
    <property type="entry name" value="Dimeric alpha+beta barrel"/>
    <property type="match status" value="1"/>
</dbReference>
<protein>
    <recommendedName>
        <fullName evidence="2">YCII-related domain-containing protein</fullName>
    </recommendedName>
</protein>
<evidence type="ECO:0000313" key="4">
    <source>
        <dbReference type="Proteomes" id="UP000639051"/>
    </source>
</evidence>
<dbReference type="Pfam" id="PF03795">
    <property type="entry name" value="YCII"/>
    <property type="match status" value="1"/>
</dbReference>
<dbReference type="RefSeq" id="WP_189693645.1">
    <property type="nucleotide sequence ID" value="NZ_BNCM01000006.1"/>
</dbReference>
<sequence length="133" mass="14712">MEAKHMLSGTLGRTLYVVHSEPAEGVDPAAGLAYLEEHLRRLIEWERNGVLFAAGPYKREGKPTPRALYILRAASLAEATRLAAEEPLHKHGVRVFTIDEWALNQGRINVSLDFSTQRGGLDGAPQYPAHLND</sequence>
<name>A0ABS1K760_9MICC</name>
<dbReference type="InterPro" id="IPR005545">
    <property type="entry name" value="YCII"/>
</dbReference>
<reference evidence="3 4" key="1">
    <citation type="submission" date="2021-01" db="EMBL/GenBank/DDBJ databases">
        <title>Genome public.</title>
        <authorList>
            <person name="Liu C."/>
            <person name="Sun Q."/>
        </authorList>
    </citation>
    <scope>NUCLEOTIDE SEQUENCE [LARGE SCALE GENOMIC DNA]</scope>
    <source>
        <strain evidence="3 4">JC656</strain>
    </source>
</reference>
<evidence type="ECO:0000256" key="1">
    <source>
        <dbReference type="ARBA" id="ARBA00007689"/>
    </source>
</evidence>
<keyword evidence="4" id="KW-1185">Reference proteome</keyword>
<gene>
    <name evidence="3" type="ORF">JJE72_16990</name>
</gene>
<proteinExistence type="inferred from homology"/>
<dbReference type="Proteomes" id="UP000639051">
    <property type="component" value="Unassembled WGS sequence"/>
</dbReference>
<comment type="similarity">
    <text evidence="1">Belongs to the YciI family.</text>
</comment>
<evidence type="ECO:0000313" key="3">
    <source>
        <dbReference type="EMBL" id="MBL0707192.1"/>
    </source>
</evidence>
<feature type="domain" description="YCII-related" evidence="2">
    <location>
        <begin position="15"/>
        <end position="101"/>
    </location>
</feature>
<dbReference type="EMBL" id="JAERRC010000046">
    <property type="protein sequence ID" value="MBL0707192.1"/>
    <property type="molecule type" value="Genomic_DNA"/>
</dbReference>
<organism evidence="3 4">
    <name type="scientific">Sinomonas cellulolyticus</name>
    <dbReference type="NCBI Taxonomy" id="2801916"/>
    <lineage>
        <taxon>Bacteria</taxon>
        <taxon>Bacillati</taxon>
        <taxon>Actinomycetota</taxon>
        <taxon>Actinomycetes</taxon>
        <taxon>Micrococcales</taxon>
        <taxon>Micrococcaceae</taxon>
        <taxon>Sinomonas</taxon>
    </lineage>
</organism>
<comment type="caution">
    <text evidence="3">The sequence shown here is derived from an EMBL/GenBank/DDBJ whole genome shotgun (WGS) entry which is preliminary data.</text>
</comment>